<dbReference type="AlphaFoldDB" id="L0DGC2"/>
<dbReference type="HOGENOM" id="CLU_3348677_0_0_0"/>
<evidence type="ECO:0000313" key="2">
    <source>
        <dbReference type="Proteomes" id="UP000010798"/>
    </source>
</evidence>
<protein>
    <submittedName>
        <fullName evidence="1">Uncharacterized protein</fullName>
    </submittedName>
</protein>
<organism evidence="1 2">
    <name type="scientific">Singulisphaera acidiphila (strain ATCC BAA-1392 / DSM 18658 / VKM B-2454 / MOB10)</name>
    <dbReference type="NCBI Taxonomy" id="886293"/>
    <lineage>
        <taxon>Bacteria</taxon>
        <taxon>Pseudomonadati</taxon>
        <taxon>Planctomycetota</taxon>
        <taxon>Planctomycetia</taxon>
        <taxon>Isosphaerales</taxon>
        <taxon>Isosphaeraceae</taxon>
        <taxon>Singulisphaera</taxon>
    </lineage>
</organism>
<reference evidence="1 2" key="1">
    <citation type="submission" date="2012-02" db="EMBL/GenBank/DDBJ databases">
        <title>Complete sequence of chromosome of Singulisphaera acidiphila DSM 18658.</title>
        <authorList>
            <consortium name="US DOE Joint Genome Institute (JGI-PGF)"/>
            <person name="Lucas S."/>
            <person name="Copeland A."/>
            <person name="Lapidus A."/>
            <person name="Glavina del Rio T."/>
            <person name="Dalin E."/>
            <person name="Tice H."/>
            <person name="Bruce D."/>
            <person name="Goodwin L."/>
            <person name="Pitluck S."/>
            <person name="Peters L."/>
            <person name="Ovchinnikova G."/>
            <person name="Chertkov O."/>
            <person name="Kyrpides N."/>
            <person name="Mavromatis K."/>
            <person name="Ivanova N."/>
            <person name="Brettin T."/>
            <person name="Detter J.C."/>
            <person name="Han C."/>
            <person name="Larimer F."/>
            <person name="Land M."/>
            <person name="Hauser L."/>
            <person name="Markowitz V."/>
            <person name="Cheng J.-F."/>
            <person name="Hugenholtz P."/>
            <person name="Woyke T."/>
            <person name="Wu D."/>
            <person name="Tindall B."/>
            <person name="Pomrenke H."/>
            <person name="Brambilla E."/>
            <person name="Klenk H.-P."/>
            <person name="Eisen J.A."/>
        </authorList>
    </citation>
    <scope>NUCLEOTIDE SEQUENCE [LARGE SCALE GENOMIC DNA]</scope>
    <source>
        <strain evidence="2">ATCC BAA-1392 / DSM 18658 / VKM B-2454 / MOB10</strain>
    </source>
</reference>
<gene>
    <name evidence="1" type="ordered locus">Sinac_4210</name>
</gene>
<proteinExistence type="predicted"/>
<dbReference type="KEGG" id="saci:Sinac_4210"/>
<dbReference type="STRING" id="886293.Sinac_4210"/>
<dbReference type="Proteomes" id="UP000010798">
    <property type="component" value="Chromosome"/>
</dbReference>
<sequence length="37" mass="4201">MLIDEGMKFPAKLMKRQRYSQTDVTAQAEVSQSLVSL</sequence>
<name>L0DGC2_SINAD</name>
<evidence type="ECO:0000313" key="1">
    <source>
        <dbReference type="EMBL" id="AGA28414.1"/>
    </source>
</evidence>
<keyword evidence="2" id="KW-1185">Reference proteome</keyword>
<accession>L0DGC2</accession>
<dbReference type="EMBL" id="CP003364">
    <property type="protein sequence ID" value="AGA28414.1"/>
    <property type="molecule type" value="Genomic_DNA"/>
</dbReference>